<organism evidence="2 3">
    <name type="scientific">Pseudoduganella chitinolytica</name>
    <dbReference type="NCBI Taxonomy" id="34070"/>
    <lineage>
        <taxon>Bacteria</taxon>
        <taxon>Pseudomonadati</taxon>
        <taxon>Pseudomonadota</taxon>
        <taxon>Betaproteobacteria</taxon>
        <taxon>Burkholderiales</taxon>
        <taxon>Oxalobacteraceae</taxon>
        <taxon>Telluria group</taxon>
        <taxon>Pseudoduganella</taxon>
    </lineage>
</organism>
<dbReference type="Proteomes" id="UP001216510">
    <property type="component" value="Chromosome"/>
</dbReference>
<feature type="domain" description="Tetracyclin repressor-like C-terminal" evidence="1">
    <location>
        <begin position="3"/>
        <end position="61"/>
    </location>
</feature>
<name>A0ABY8BJB4_9BURK</name>
<dbReference type="Pfam" id="PF17923">
    <property type="entry name" value="TetR_C_18"/>
    <property type="match status" value="1"/>
</dbReference>
<dbReference type="RefSeq" id="WP_277418633.1">
    <property type="nucleotide sequence ID" value="NZ_CP119083.1"/>
</dbReference>
<evidence type="ECO:0000313" key="2">
    <source>
        <dbReference type="EMBL" id="WEF35990.1"/>
    </source>
</evidence>
<protein>
    <recommendedName>
        <fullName evidence="1">Tetracyclin repressor-like C-terminal domain-containing protein</fullName>
    </recommendedName>
</protein>
<keyword evidence="3" id="KW-1185">Reference proteome</keyword>
<evidence type="ECO:0000313" key="3">
    <source>
        <dbReference type="Proteomes" id="UP001216510"/>
    </source>
</evidence>
<gene>
    <name evidence="2" type="ORF">PX653_21610</name>
</gene>
<proteinExistence type="predicted"/>
<sequence>METFMAAALSAADVAARTLAGDLVMTTLSTVGKRFSGTPRTPAEIDTYAGALADMLCTYLAAPQRS</sequence>
<dbReference type="Gene3D" id="1.10.357.10">
    <property type="entry name" value="Tetracycline Repressor, domain 2"/>
    <property type="match status" value="1"/>
</dbReference>
<accession>A0ABY8BJB4</accession>
<evidence type="ECO:0000259" key="1">
    <source>
        <dbReference type="Pfam" id="PF17923"/>
    </source>
</evidence>
<dbReference type="EMBL" id="CP119083">
    <property type="protein sequence ID" value="WEF35990.1"/>
    <property type="molecule type" value="Genomic_DNA"/>
</dbReference>
<dbReference type="InterPro" id="IPR040804">
    <property type="entry name" value="TetR_C_18"/>
</dbReference>
<reference evidence="2 3" key="1">
    <citation type="submission" date="2023-02" db="EMBL/GenBank/DDBJ databases">
        <title>Gemone sequence of Telluria chitinolytica ACM 3522T.</title>
        <authorList>
            <person name="Frediansyah A."/>
            <person name="Miess H."/>
            <person name="Gross H."/>
        </authorList>
    </citation>
    <scope>NUCLEOTIDE SEQUENCE [LARGE SCALE GENOMIC DNA]</scope>
    <source>
        <strain evidence="2 3">ACM 3522</strain>
    </source>
</reference>